<evidence type="ECO:0000256" key="3">
    <source>
        <dbReference type="ARBA" id="ARBA00022795"/>
    </source>
</evidence>
<proteinExistence type="predicted"/>
<evidence type="ECO:0000256" key="5">
    <source>
        <dbReference type="ARBA" id="ARBA00093797"/>
    </source>
</evidence>
<dbReference type="Gene3D" id="1.20.58.380">
    <property type="entry name" value="Flagellar protein flit"/>
    <property type="match status" value="1"/>
</dbReference>
<organism evidence="6 7">
    <name type="scientific">Chromobacterium amazonense</name>
    <dbReference type="NCBI Taxonomy" id="1382803"/>
    <lineage>
        <taxon>Bacteria</taxon>
        <taxon>Pseudomonadati</taxon>
        <taxon>Pseudomonadota</taxon>
        <taxon>Betaproteobacteria</taxon>
        <taxon>Neisseriales</taxon>
        <taxon>Chromobacteriaceae</taxon>
        <taxon>Chromobacterium</taxon>
    </lineage>
</organism>
<evidence type="ECO:0000313" key="6">
    <source>
        <dbReference type="EMBL" id="PRP69572.1"/>
    </source>
</evidence>
<gene>
    <name evidence="6" type="ORF">BUE93_17540</name>
</gene>
<keyword evidence="2" id="KW-0963">Cytoplasm</keyword>
<dbReference type="EMBL" id="MTBD01000030">
    <property type="protein sequence ID" value="PRP69572.1"/>
    <property type="molecule type" value="Genomic_DNA"/>
</dbReference>
<dbReference type="AlphaFoldDB" id="A0A2S9X1H6"/>
<sequence>MMTGMPAQFASTPKGLANLIDQLEPLTKQLLDAANQRERPRFVELFTLHEAYTHQLLQRLEAGERDKLSPEQREALKRVLALRHEVQAQIASWADQVKHELRALSQSSKLNRQYKA</sequence>
<comment type="caution">
    <text evidence="6">The sequence shown here is derived from an EMBL/GenBank/DDBJ whole genome shotgun (WGS) entry which is preliminary data.</text>
</comment>
<protein>
    <recommendedName>
        <fullName evidence="5">Flagellar protein FliT</fullName>
    </recommendedName>
</protein>
<evidence type="ECO:0000256" key="2">
    <source>
        <dbReference type="ARBA" id="ARBA00022490"/>
    </source>
</evidence>
<accession>A0A2S9X1H6</accession>
<keyword evidence="4" id="KW-0143">Chaperone</keyword>
<dbReference type="OrthoDB" id="8595686at2"/>
<reference evidence="6 7" key="1">
    <citation type="submission" date="2017-01" db="EMBL/GenBank/DDBJ databases">
        <title>New insights into the genetic diversity of Chromobacterium isolated from tropical freshwater lake.</title>
        <authorList>
            <person name="Santos A.B."/>
            <person name="Nascimento A.M."/>
            <person name="Da Silva P.C."/>
        </authorList>
    </citation>
    <scope>NUCLEOTIDE SEQUENCE [LARGE SCALE GENOMIC DNA]</scope>
    <source>
        <strain evidence="6 7">56AF</strain>
    </source>
</reference>
<comment type="subcellular location">
    <subcellularLocation>
        <location evidence="1">Cytoplasm</location>
        <location evidence="1">Cytosol</location>
    </subcellularLocation>
</comment>
<evidence type="ECO:0000256" key="1">
    <source>
        <dbReference type="ARBA" id="ARBA00004514"/>
    </source>
</evidence>
<evidence type="ECO:0000313" key="7">
    <source>
        <dbReference type="Proteomes" id="UP000239469"/>
    </source>
</evidence>
<evidence type="ECO:0000256" key="4">
    <source>
        <dbReference type="ARBA" id="ARBA00023186"/>
    </source>
</evidence>
<dbReference type="Pfam" id="PF05400">
    <property type="entry name" value="FliT"/>
    <property type="match status" value="1"/>
</dbReference>
<dbReference type="GO" id="GO:0044781">
    <property type="term" value="P:bacterial-type flagellum organization"/>
    <property type="evidence" value="ECO:0007669"/>
    <property type="project" value="UniProtKB-KW"/>
</dbReference>
<keyword evidence="3" id="KW-1005">Bacterial flagellum biogenesis</keyword>
<dbReference type="InterPro" id="IPR008622">
    <property type="entry name" value="FliT"/>
</dbReference>
<name>A0A2S9X1H6_9NEIS</name>
<dbReference type="Proteomes" id="UP000239469">
    <property type="component" value="Unassembled WGS sequence"/>
</dbReference>